<dbReference type="EMBL" id="BK068107">
    <property type="protein sequence ID" value="DBA55956.1"/>
    <property type="molecule type" value="Genomic_DNA"/>
</dbReference>
<organism evidence="1">
    <name type="scientific">Porphyromonas phage phage026a_KCOM2802</name>
    <dbReference type="NCBI Taxonomy" id="3154116"/>
    <lineage>
        <taxon>Viruses</taxon>
        <taxon>Duplodnaviria</taxon>
        <taxon>Heunggongvirae</taxon>
        <taxon>Uroviricota</taxon>
        <taxon>Caudoviricetes</taxon>
        <taxon>Nixviridae</taxon>
        <taxon>Excelsiorvirus</taxon>
        <taxon>Excelsiorvirus pging00S</taxon>
    </lineage>
</organism>
<name>A0AAT9JFH7_9CAUD</name>
<protein>
    <submittedName>
        <fullName evidence="1">Uncharacterized protein</fullName>
    </submittedName>
</protein>
<reference evidence="1" key="1">
    <citation type="journal article" date="2023" name="Microbiome">
        <title>Phages are unrecognized players in the ecology of the oral pathogen Porphyromonas gingivalis.</title>
        <authorList>
            <person name="Matrishin C.B."/>
            <person name="Haase E.M."/>
            <person name="Dewhirst F.E."/>
            <person name="Mark Welch J.L."/>
            <person name="Miranda-Sanchez F."/>
            <person name="Chen T."/>
            <person name="MacFarland D.C."/>
            <person name="Kauffman K.M."/>
        </authorList>
    </citation>
    <scope>NUCLEOTIDE SEQUENCE</scope>
</reference>
<sequence length="83" mass="9355">MKLIKFKDANYVDKNHVTLESIKDIVIPVAGIISIERNRNDYDSFKDRAIINLKGGKRIRINHTSYKEVESIIAGALSGPDAR</sequence>
<reference evidence="1" key="2">
    <citation type="submission" date="2024-05" db="EMBL/GenBank/DDBJ databases">
        <authorList>
            <person name="Matrishin C.B."/>
            <person name="Kauffman K.M."/>
        </authorList>
    </citation>
    <scope>NUCLEOTIDE SEQUENCE</scope>
</reference>
<proteinExistence type="predicted"/>
<evidence type="ECO:0000313" key="1">
    <source>
        <dbReference type="EMBL" id="DBA55956.1"/>
    </source>
</evidence>
<accession>A0AAT9JFH7</accession>